<dbReference type="RefSeq" id="WP_091284212.1">
    <property type="nucleotide sequence ID" value="NZ_FAOZ01000032.1"/>
</dbReference>
<evidence type="ECO:0000259" key="2">
    <source>
        <dbReference type="Pfam" id="PF01814"/>
    </source>
</evidence>
<keyword evidence="4" id="KW-1185">Reference proteome</keyword>
<dbReference type="PANTHER" id="PTHR35585:SF1">
    <property type="entry name" value="HHE DOMAIN PROTEIN (AFU_ORTHOLOGUE AFUA_4G00730)"/>
    <property type="match status" value="1"/>
</dbReference>
<protein>
    <submittedName>
        <fullName evidence="3">Hemerythrin HHE cation binding domain-containing protein</fullName>
    </submittedName>
</protein>
<evidence type="ECO:0000256" key="1">
    <source>
        <dbReference type="SAM" id="MobiDB-lite"/>
    </source>
</evidence>
<feature type="domain" description="Hemerythrin-like" evidence="2">
    <location>
        <begin position="5"/>
        <end position="124"/>
    </location>
</feature>
<gene>
    <name evidence="3" type="ORF">Ga0074812_13238</name>
</gene>
<dbReference type="Gene3D" id="1.20.120.520">
    <property type="entry name" value="nmb1532 protein domain like"/>
    <property type="match status" value="1"/>
</dbReference>
<sequence length="166" mass="18489">MSTDAIVLLKEDHKAIKAAFKRFQEAGKNAHATKGRLVDKIIELLTVHTYIENEVMYPEVCGLLPTLEGDILESYEEHHVADLLAAELAALSPEAERFDPKTAVLIESVTRHIDEEERELFPRVREALGRKQLSEIGERLLEAKAKAPDSPAQPSALKKTVDAVIK</sequence>
<dbReference type="EMBL" id="FAOZ01000032">
    <property type="protein sequence ID" value="CUU59833.1"/>
    <property type="molecule type" value="Genomic_DNA"/>
</dbReference>
<evidence type="ECO:0000313" key="3">
    <source>
        <dbReference type="EMBL" id="CUU59833.1"/>
    </source>
</evidence>
<feature type="region of interest" description="Disordered" evidence="1">
    <location>
        <begin position="144"/>
        <end position="166"/>
    </location>
</feature>
<name>A0A0S4QX90_9ACTN</name>
<organism evidence="3 4">
    <name type="scientific">Parafrankia irregularis</name>
    <dbReference type="NCBI Taxonomy" id="795642"/>
    <lineage>
        <taxon>Bacteria</taxon>
        <taxon>Bacillati</taxon>
        <taxon>Actinomycetota</taxon>
        <taxon>Actinomycetes</taxon>
        <taxon>Frankiales</taxon>
        <taxon>Frankiaceae</taxon>
        <taxon>Parafrankia</taxon>
    </lineage>
</organism>
<dbReference type="PANTHER" id="PTHR35585">
    <property type="entry name" value="HHE DOMAIN PROTEIN (AFU_ORTHOLOGUE AFUA_4G00730)"/>
    <property type="match status" value="1"/>
</dbReference>
<proteinExistence type="predicted"/>
<dbReference type="AlphaFoldDB" id="A0A0S4QX90"/>
<accession>A0A0S4QX90</accession>
<dbReference type="Proteomes" id="UP000198802">
    <property type="component" value="Unassembled WGS sequence"/>
</dbReference>
<reference evidence="4" key="1">
    <citation type="submission" date="2015-11" db="EMBL/GenBank/DDBJ databases">
        <authorList>
            <person name="Varghese N."/>
        </authorList>
    </citation>
    <scope>NUCLEOTIDE SEQUENCE [LARGE SCALE GENOMIC DNA]</scope>
    <source>
        <strain evidence="4">DSM 45899</strain>
    </source>
</reference>
<dbReference type="InterPro" id="IPR012312">
    <property type="entry name" value="Hemerythrin-like"/>
</dbReference>
<evidence type="ECO:0000313" key="4">
    <source>
        <dbReference type="Proteomes" id="UP000198802"/>
    </source>
</evidence>
<dbReference type="Pfam" id="PF01814">
    <property type="entry name" value="Hemerythrin"/>
    <property type="match status" value="1"/>
</dbReference>